<sequence>VNATRHPVWASLARDYLSIMASSVSSERAFSSAGITISKRRNRLKGDIVEAPQGLKCMIRQEL</sequence>
<dbReference type="InterPro" id="IPR008906">
    <property type="entry name" value="HATC_C_dom"/>
</dbReference>
<dbReference type="GeneID" id="18841842"/>
<dbReference type="KEGG" id="dsq:DICSQDRAFT_38309"/>
<feature type="non-terminal residue" evidence="2">
    <location>
        <position position="63"/>
    </location>
</feature>
<dbReference type="GO" id="GO:0046983">
    <property type="term" value="F:protein dimerization activity"/>
    <property type="evidence" value="ECO:0007669"/>
    <property type="project" value="InterPro"/>
</dbReference>
<feature type="domain" description="HAT C-terminal dimerisation" evidence="1">
    <location>
        <begin position="2"/>
        <end position="51"/>
    </location>
</feature>
<dbReference type="InterPro" id="IPR012337">
    <property type="entry name" value="RNaseH-like_sf"/>
</dbReference>
<gene>
    <name evidence="2" type="ORF">DICSQDRAFT_38309</name>
</gene>
<reference evidence="2 3" key="1">
    <citation type="journal article" date="2012" name="Science">
        <title>The Paleozoic origin of enzymatic lignin decomposition reconstructed from 31 fungal genomes.</title>
        <authorList>
            <person name="Floudas D."/>
            <person name="Binder M."/>
            <person name="Riley R."/>
            <person name="Barry K."/>
            <person name="Blanchette R.A."/>
            <person name="Henrissat B."/>
            <person name="Martinez A.T."/>
            <person name="Otillar R."/>
            <person name="Spatafora J.W."/>
            <person name="Yadav J.S."/>
            <person name="Aerts A."/>
            <person name="Benoit I."/>
            <person name="Boyd A."/>
            <person name="Carlson A."/>
            <person name="Copeland A."/>
            <person name="Coutinho P.M."/>
            <person name="de Vries R.P."/>
            <person name="Ferreira P."/>
            <person name="Findley K."/>
            <person name="Foster B."/>
            <person name="Gaskell J."/>
            <person name="Glotzer D."/>
            <person name="Gorecki P."/>
            <person name="Heitman J."/>
            <person name="Hesse C."/>
            <person name="Hori C."/>
            <person name="Igarashi K."/>
            <person name="Jurgens J.A."/>
            <person name="Kallen N."/>
            <person name="Kersten P."/>
            <person name="Kohler A."/>
            <person name="Kuees U."/>
            <person name="Kumar T.K.A."/>
            <person name="Kuo A."/>
            <person name="LaButti K."/>
            <person name="Larrondo L.F."/>
            <person name="Lindquist E."/>
            <person name="Ling A."/>
            <person name="Lombard V."/>
            <person name="Lucas S."/>
            <person name="Lundell T."/>
            <person name="Martin R."/>
            <person name="McLaughlin D.J."/>
            <person name="Morgenstern I."/>
            <person name="Morin E."/>
            <person name="Murat C."/>
            <person name="Nagy L.G."/>
            <person name="Nolan M."/>
            <person name="Ohm R.A."/>
            <person name="Patyshakuliyeva A."/>
            <person name="Rokas A."/>
            <person name="Ruiz-Duenas F.J."/>
            <person name="Sabat G."/>
            <person name="Salamov A."/>
            <person name="Samejima M."/>
            <person name="Schmutz J."/>
            <person name="Slot J.C."/>
            <person name="St John F."/>
            <person name="Stenlid J."/>
            <person name="Sun H."/>
            <person name="Sun S."/>
            <person name="Syed K."/>
            <person name="Tsang A."/>
            <person name="Wiebenga A."/>
            <person name="Young D."/>
            <person name="Pisabarro A."/>
            <person name="Eastwood D.C."/>
            <person name="Martin F."/>
            <person name="Cullen D."/>
            <person name="Grigoriev I.V."/>
            <person name="Hibbett D.S."/>
        </authorList>
    </citation>
    <scope>NUCLEOTIDE SEQUENCE [LARGE SCALE GENOMIC DNA]</scope>
    <source>
        <strain evidence="2 3">LYAD-421 SS1</strain>
    </source>
</reference>
<dbReference type="EMBL" id="JH719408">
    <property type="protein sequence ID" value="EJF61812.1"/>
    <property type="molecule type" value="Genomic_DNA"/>
</dbReference>
<organism evidence="2 3">
    <name type="scientific">Dichomitus squalens (strain LYAD-421)</name>
    <name type="common">Western red white-rot fungus</name>
    <dbReference type="NCBI Taxonomy" id="732165"/>
    <lineage>
        <taxon>Eukaryota</taxon>
        <taxon>Fungi</taxon>
        <taxon>Dikarya</taxon>
        <taxon>Basidiomycota</taxon>
        <taxon>Agaricomycotina</taxon>
        <taxon>Agaricomycetes</taxon>
        <taxon>Polyporales</taxon>
        <taxon>Polyporaceae</taxon>
        <taxon>Dichomitus</taxon>
    </lineage>
</organism>
<evidence type="ECO:0000259" key="1">
    <source>
        <dbReference type="Pfam" id="PF05699"/>
    </source>
</evidence>
<evidence type="ECO:0000313" key="2">
    <source>
        <dbReference type="EMBL" id="EJF61812.1"/>
    </source>
</evidence>
<dbReference type="Proteomes" id="UP000053319">
    <property type="component" value="Unassembled WGS sequence"/>
</dbReference>
<dbReference type="AlphaFoldDB" id="R7T2P4"/>
<dbReference type="HOGENOM" id="CLU_009123_15_3_1"/>
<dbReference type="OMA" id="ISKHRNC"/>
<accession>R7T2P4</accession>
<dbReference type="RefSeq" id="XP_007365513.1">
    <property type="nucleotide sequence ID" value="XM_007365451.1"/>
</dbReference>
<dbReference type="Pfam" id="PF05699">
    <property type="entry name" value="Dimer_Tnp_hAT"/>
    <property type="match status" value="1"/>
</dbReference>
<dbReference type="SUPFAM" id="SSF53098">
    <property type="entry name" value="Ribonuclease H-like"/>
    <property type="match status" value="1"/>
</dbReference>
<feature type="non-terminal residue" evidence="2">
    <location>
        <position position="1"/>
    </location>
</feature>
<evidence type="ECO:0000313" key="3">
    <source>
        <dbReference type="Proteomes" id="UP000053319"/>
    </source>
</evidence>
<name>R7T2P4_DICSQ</name>
<proteinExistence type="predicted"/>
<protein>
    <recommendedName>
        <fullName evidence="1">HAT C-terminal dimerisation domain-containing protein</fullName>
    </recommendedName>
</protein>